<name>A0A816N424_9BILA</name>
<comment type="caution">
    <text evidence="1">The sequence shown here is derived from an EMBL/GenBank/DDBJ whole genome shotgun (WGS) entry which is preliminary data.</text>
</comment>
<evidence type="ECO:0000313" key="1">
    <source>
        <dbReference type="EMBL" id="CAF2007096.1"/>
    </source>
</evidence>
<dbReference type="Proteomes" id="UP000663856">
    <property type="component" value="Unassembled WGS sequence"/>
</dbReference>
<dbReference type="EMBL" id="CAJNRF010001375">
    <property type="protein sequence ID" value="CAF2007096.1"/>
    <property type="molecule type" value="Genomic_DNA"/>
</dbReference>
<dbReference type="AlphaFoldDB" id="A0A816N424"/>
<protein>
    <submittedName>
        <fullName evidence="1">Uncharacterized protein</fullName>
    </submittedName>
</protein>
<feature type="non-terminal residue" evidence="1">
    <location>
        <position position="1"/>
    </location>
</feature>
<proteinExistence type="predicted"/>
<sequence length="120" mass="13218">SSTISTWESSTANQNAFPEIQQQYDVNSTDFTELNAQMSNLSAWQALPITIGCLTCDGQGFEFLGILTDNQLKYSVMFQYNSTIPDFESFVSLARAIREQYIPSGGASTCTCTNEDANTD</sequence>
<organism evidence="1 2">
    <name type="scientific">Rotaria magnacalcarata</name>
    <dbReference type="NCBI Taxonomy" id="392030"/>
    <lineage>
        <taxon>Eukaryota</taxon>
        <taxon>Metazoa</taxon>
        <taxon>Spiralia</taxon>
        <taxon>Gnathifera</taxon>
        <taxon>Rotifera</taxon>
        <taxon>Eurotatoria</taxon>
        <taxon>Bdelloidea</taxon>
        <taxon>Philodinida</taxon>
        <taxon>Philodinidae</taxon>
        <taxon>Rotaria</taxon>
    </lineage>
</organism>
<gene>
    <name evidence="1" type="ORF">WKI299_LOCUS5046</name>
</gene>
<evidence type="ECO:0000313" key="2">
    <source>
        <dbReference type="Proteomes" id="UP000663856"/>
    </source>
</evidence>
<reference evidence="1" key="1">
    <citation type="submission" date="2021-02" db="EMBL/GenBank/DDBJ databases">
        <authorList>
            <person name="Nowell W R."/>
        </authorList>
    </citation>
    <scope>NUCLEOTIDE SEQUENCE</scope>
</reference>
<accession>A0A816N424</accession>